<reference evidence="2 3" key="1">
    <citation type="submission" date="2018-09" db="EMBL/GenBank/DDBJ databases">
        <title>Genomic investigation of the strawberry pathogen Phytophthora fragariae indicates pathogenicity is determined by transcriptional variation in three key races.</title>
        <authorList>
            <person name="Adams T.M."/>
            <person name="Armitage A.D."/>
            <person name="Sobczyk M.K."/>
            <person name="Bates H.J."/>
            <person name="Dunwell J.M."/>
            <person name="Nellist C.F."/>
            <person name="Harrison R.J."/>
        </authorList>
    </citation>
    <scope>NUCLEOTIDE SEQUENCE [LARGE SCALE GENOMIC DNA]</scope>
    <source>
        <strain evidence="2 3">NOV-77</strain>
    </source>
</reference>
<evidence type="ECO:0008006" key="4">
    <source>
        <dbReference type="Google" id="ProtNLM"/>
    </source>
</evidence>
<feature type="chain" id="PRO_5026065331" description="DDE Tnp4 domain-containing protein" evidence="1">
    <location>
        <begin position="23"/>
        <end position="158"/>
    </location>
</feature>
<gene>
    <name evidence="2" type="ORF">PF008_g18044</name>
</gene>
<feature type="signal peptide" evidence="1">
    <location>
        <begin position="1"/>
        <end position="22"/>
    </location>
</feature>
<sequence length="158" mass="17938">MPSPPLVAVLALNTAAFSVALACAFMMRRNMRVNVCTIDASIDFESLMHDSCYDAWFKRHLRCSQKTFHLLCAMLRRYFPVVPYKKYSFERAVACMLYHLGSSGGFRETALALGVSKAWCIVNVNAVIRVLFLMRAECIKLPTSQAEWEIISDGFRQI</sequence>
<evidence type="ECO:0000256" key="1">
    <source>
        <dbReference type="SAM" id="SignalP"/>
    </source>
</evidence>
<keyword evidence="1" id="KW-0732">Signal</keyword>
<accession>A0A6G0R7L9</accession>
<dbReference type="Proteomes" id="UP000486351">
    <property type="component" value="Unassembled WGS sequence"/>
</dbReference>
<evidence type="ECO:0000313" key="2">
    <source>
        <dbReference type="EMBL" id="KAE9320393.1"/>
    </source>
</evidence>
<comment type="caution">
    <text evidence="2">The sequence shown here is derived from an EMBL/GenBank/DDBJ whole genome shotgun (WGS) entry which is preliminary data.</text>
</comment>
<name>A0A6G0R7L9_9STRA</name>
<dbReference type="EMBL" id="QXFY01001344">
    <property type="protein sequence ID" value="KAE9320393.1"/>
    <property type="molecule type" value="Genomic_DNA"/>
</dbReference>
<dbReference type="AlphaFoldDB" id="A0A6G0R7L9"/>
<protein>
    <recommendedName>
        <fullName evidence="4">DDE Tnp4 domain-containing protein</fullName>
    </recommendedName>
</protein>
<proteinExistence type="predicted"/>
<evidence type="ECO:0000313" key="3">
    <source>
        <dbReference type="Proteomes" id="UP000486351"/>
    </source>
</evidence>
<organism evidence="2 3">
    <name type="scientific">Phytophthora fragariae</name>
    <dbReference type="NCBI Taxonomy" id="53985"/>
    <lineage>
        <taxon>Eukaryota</taxon>
        <taxon>Sar</taxon>
        <taxon>Stramenopiles</taxon>
        <taxon>Oomycota</taxon>
        <taxon>Peronosporomycetes</taxon>
        <taxon>Peronosporales</taxon>
        <taxon>Peronosporaceae</taxon>
        <taxon>Phytophthora</taxon>
    </lineage>
</organism>